<dbReference type="InterPro" id="IPR050627">
    <property type="entry name" value="Nitroreductase/BluB"/>
</dbReference>
<keyword evidence="4" id="KW-1185">Reference proteome</keyword>
<accession>A0ABM9US51</accession>
<evidence type="ECO:0000313" key="4">
    <source>
        <dbReference type="Proteomes" id="UP000095488"/>
    </source>
</evidence>
<keyword evidence="3" id="KW-0560">Oxidoreductase</keyword>
<dbReference type="EMBL" id="CYZR01000006">
    <property type="protein sequence ID" value="CUO07722.1"/>
    <property type="molecule type" value="Genomic_DNA"/>
</dbReference>
<reference evidence="3 4" key="1">
    <citation type="submission" date="2015-09" db="EMBL/GenBank/DDBJ databases">
        <authorList>
            <consortium name="Pathogen Informatics"/>
        </authorList>
    </citation>
    <scope>NUCLEOTIDE SEQUENCE [LARGE SCALE GENOMIC DNA]</scope>
    <source>
        <strain evidence="3 4">2789STDY5834858</strain>
    </source>
</reference>
<dbReference type="SUPFAM" id="SSF55469">
    <property type="entry name" value="FMN-dependent nitroreductase-like"/>
    <property type="match status" value="1"/>
</dbReference>
<sequence>MNQTLSVIRQRRTTRKFKSEQIKDEELKEIIDAGLYAPSAHNQQSWNFTVVQNGELIKELSDASKESAKDVPNEMIRKIAANKDFNIFYGAPTIIIVSGKEENVMPEVDCAAATQNMLIAAESLDIGVCWNGLVGLLFNNEVIFEKYIKKLQIPQGFKPYYAIALGYKEVRMSNAPARRENTVQYIR</sequence>
<dbReference type="Pfam" id="PF00881">
    <property type="entry name" value="Nitroreductase"/>
    <property type="match status" value="1"/>
</dbReference>
<feature type="domain" description="Nitroreductase" evidence="2">
    <location>
        <begin position="8"/>
        <end position="167"/>
    </location>
</feature>
<dbReference type="InterPro" id="IPR029479">
    <property type="entry name" value="Nitroreductase"/>
</dbReference>
<organism evidence="3 4">
    <name type="scientific">Sarcina ventriculi</name>
    <name type="common">Clostridium ventriculi</name>
    <dbReference type="NCBI Taxonomy" id="1267"/>
    <lineage>
        <taxon>Bacteria</taxon>
        <taxon>Bacillati</taxon>
        <taxon>Bacillota</taxon>
        <taxon>Clostridia</taxon>
        <taxon>Eubacteriales</taxon>
        <taxon>Clostridiaceae</taxon>
        <taxon>Sarcina</taxon>
    </lineage>
</organism>
<keyword evidence="1" id="KW-0520">NAD</keyword>
<evidence type="ECO:0000259" key="2">
    <source>
        <dbReference type="Pfam" id="PF00881"/>
    </source>
</evidence>
<dbReference type="InterPro" id="IPR000415">
    <property type="entry name" value="Nitroreductase-like"/>
</dbReference>
<dbReference type="EC" id="1.5.1.38" evidence="3"/>
<dbReference type="Proteomes" id="UP000095488">
    <property type="component" value="Unassembled WGS sequence"/>
</dbReference>
<dbReference type="PANTHER" id="PTHR23026">
    <property type="entry name" value="NADPH NITROREDUCTASE"/>
    <property type="match status" value="1"/>
</dbReference>
<dbReference type="Gene3D" id="3.40.109.10">
    <property type="entry name" value="NADH Oxidase"/>
    <property type="match status" value="1"/>
</dbReference>
<evidence type="ECO:0000313" key="3">
    <source>
        <dbReference type="EMBL" id="CUO07722.1"/>
    </source>
</evidence>
<dbReference type="PANTHER" id="PTHR23026:SF125">
    <property type="entry name" value="OXYGEN-INSENSITIVE NAD(P)H NITROREDUCTASE"/>
    <property type="match status" value="1"/>
</dbReference>
<gene>
    <name evidence="3" type="primary">nfrA1</name>
    <name evidence="3" type="ORF">ERS852473_01823</name>
</gene>
<protein>
    <submittedName>
        <fullName evidence="3">FMN reductase (NADPH)</fullName>
        <ecNumber evidence="3">1.5.1.38</ecNumber>
    </submittedName>
</protein>
<dbReference type="RefSeq" id="WP_055259697.1">
    <property type="nucleotide sequence ID" value="NZ_BCMV01000059.1"/>
</dbReference>
<evidence type="ECO:0000256" key="1">
    <source>
        <dbReference type="ARBA" id="ARBA00023027"/>
    </source>
</evidence>
<dbReference type="GO" id="GO:0052873">
    <property type="term" value="F:FMN reductase (NADPH) activity"/>
    <property type="evidence" value="ECO:0007669"/>
    <property type="project" value="UniProtKB-EC"/>
</dbReference>
<comment type="caution">
    <text evidence="3">The sequence shown here is derived from an EMBL/GenBank/DDBJ whole genome shotgun (WGS) entry which is preliminary data.</text>
</comment>
<name>A0ABM9US51_SARVE</name>
<proteinExistence type="predicted"/>